<accession>A0AAV9HBB9</accession>
<feature type="transmembrane region" description="Helical" evidence="6">
    <location>
        <begin position="266"/>
        <end position="285"/>
    </location>
</feature>
<feature type="transmembrane region" description="Helical" evidence="6">
    <location>
        <begin position="182"/>
        <end position="206"/>
    </location>
</feature>
<keyword evidence="4 6" id="KW-0472">Membrane</keyword>
<feature type="transmembrane region" description="Helical" evidence="6">
    <location>
        <begin position="31"/>
        <end position="50"/>
    </location>
</feature>
<gene>
    <name evidence="7" type="ORF">QBC42DRAFT_186236</name>
</gene>
<dbReference type="Proteomes" id="UP001321749">
    <property type="component" value="Unassembled WGS sequence"/>
</dbReference>
<protein>
    <submittedName>
        <fullName evidence="7">RTA1 like protein-domain-containing protein</fullName>
    </submittedName>
</protein>
<comment type="caution">
    <text evidence="7">The sequence shown here is derived from an EMBL/GenBank/DDBJ whole genome shotgun (WGS) entry which is preliminary data.</text>
</comment>
<evidence type="ECO:0000313" key="7">
    <source>
        <dbReference type="EMBL" id="KAK4458344.1"/>
    </source>
</evidence>
<feature type="transmembrane region" description="Helical" evidence="6">
    <location>
        <begin position="227"/>
        <end position="246"/>
    </location>
</feature>
<evidence type="ECO:0000256" key="4">
    <source>
        <dbReference type="ARBA" id="ARBA00023136"/>
    </source>
</evidence>
<dbReference type="AlphaFoldDB" id="A0AAV9HBB9"/>
<feature type="transmembrane region" description="Helical" evidence="6">
    <location>
        <begin position="94"/>
        <end position="119"/>
    </location>
</feature>
<dbReference type="InterPro" id="IPR007568">
    <property type="entry name" value="RTA1"/>
</dbReference>
<proteinExistence type="predicted"/>
<feature type="transmembrane region" description="Helical" evidence="6">
    <location>
        <begin position="57"/>
        <end position="74"/>
    </location>
</feature>
<sequence>MTAEVFDGPPYGPVVNGTMVVIFWEYRPSNAAAYLFLALFALATLGHLVYFIWLRAWAFVPLLLGGICSLFGYLERANAHSDPTALGPWLLQNMLLLVAPPLLAASLYMAYGRVASALVDGTERHSPRKNRNCCSRCCYSCFCTCTPTKAYVLADIVAIFTQLIGTVLPASGTAEGQRLSKIVVLVGLFVQLLALGAFIIACGRLHARLRRNPSESRAMLMEPGVNWLWYLIVMEVAAVMLVVRSIMRGAEYLGGIDGVVASHEAFVYVFDAVPMLIVMVGFLVLHPSRLVREVARLEGFLKGAGYGEMTELRSEPSRGQDPMRNGERGGPSQEAPVP</sequence>
<organism evidence="7 8">
    <name type="scientific">Cladorrhinum samala</name>
    <dbReference type="NCBI Taxonomy" id="585594"/>
    <lineage>
        <taxon>Eukaryota</taxon>
        <taxon>Fungi</taxon>
        <taxon>Dikarya</taxon>
        <taxon>Ascomycota</taxon>
        <taxon>Pezizomycotina</taxon>
        <taxon>Sordariomycetes</taxon>
        <taxon>Sordariomycetidae</taxon>
        <taxon>Sordariales</taxon>
        <taxon>Podosporaceae</taxon>
        <taxon>Cladorrhinum</taxon>
    </lineage>
</organism>
<evidence type="ECO:0000256" key="1">
    <source>
        <dbReference type="ARBA" id="ARBA00004141"/>
    </source>
</evidence>
<comment type="subcellular location">
    <subcellularLocation>
        <location evidence="1">Membrane</location>
        <topology evidence="1">Multi-pass membrane protein</topology>
    </subcellularLocation>
</comment>
<evidence type="ECO:0000256" key="3">
    <source>
        <dbReference type="ARBA" id="ARBA00022989"/>
    </source>
</evidence>
<dbReference type="Pfam" id="PF04479">
    <property type="entry name" value="RTA1"/>
    <property type="match status" value="1"/>
</dbReference>
<dbReference type="EMBL" id="MU865073">
    <property type="protein sequence ID" value="KAK4458344.1"/>
    <property type="molecule type" value="Genomic_DNA"/>
</dbReference>
<keyword evidence="8" id="KW-1185">Reference proteome</keyword>
<keyword evidence="3 6" id="KW-1133">Transmembrane helix</keyword>
<keyword evidence="2 6" id="KW-0812">Transmembrane</keyword>
<evidence type="ECO:0000256" key="6">
    <source>
        <dbReference type="SAM" id="Phobius"/>
    </source>
</evidence>
<name>A0AAV9HBB9_9PEZI</name>
<feature type="transmembrane region" description="Helical" evidence="6">
    <location>
        <begin position="150"/>
        <end position="170"/>
    </location>
</feature>
<reference evidence="7" key="1">
    <citation type="journal article" date="2023" name="Mol. Phylogenet. Evol.">
        <title>Genome-scale phylogeny and comparative genomics of the fungal order Sordariales.</title>
        <authorList>
            <person name="Hensen N."/>
            <person name="Bonometti L."/>
            <person name="Westerberg I."/>
            <person name="Brannstrom I.O."/>
            <person name="Guillou S."/>
            <person name="Cros-Aarteil S."/>
            <person name="Calhoun S."/>
            <person name="Haridas S."/>
            <person name="Kuo A."/>
            <person name="Mondo S."/>
            <person name="Pangilinan J."/>
            <person name="Riley R."/>
            <person name="LaButti K."/>
            <person name="Andreopoulos B."/>
            <person name="Lipzen A."/>
            <person name="Chen C."/>
            <person name="Yan M."/>
            <person name="Daum C."/>
            <person name="Ng V."/>
            <person name="Clum A."/>
            <person name="Steindorff A."/>
            <person name="Ohm R.A."/>
            <person name="Martin F."/>
            <person name="Silar P."/>
            <person name="Natvig D.O."/>
            <person name="Lalanne C."/>
            <person name="Gautier V."/>
            <person name="Ament-Velasquez S.L."/>
            <person name="Kruys A."/>
            <person name="Hutchinson M.I."/>
            <person name="Powell A.J."/>
            <person name="Barry K."/>
            <person name="Miller A.N."/>
            <person name="Grigoriev I.V."/>
            <person name="Debuchy R."/>
            <person name="Gladieux P."/>
            <person name="Hiltunen Thoren M."/>
            <person name="Johannesson H."/>
        </authorList>
    </citation>
    <scope>NUCLEOTIDE SEQUENCE</scope>
    <source>
        <strain evidence="7">PSN324</strain>
    </source>
</reference>
<feature type="region of interest" description="Disordered" evidence="5">
    <location>
        <begin position="311"/>
        <end position="338"/>
    </location>
</feature>
<reference evidence="7" key="2">
    <citation type="submission" date="2023-06" db="EMBL/GenBank/DDBJ databases">
        <authorList>
            <consortium name="Lawrence Berkeley National Laboratory"/>
            <person name="Mondo S.J."/>
            <person name="Hensen N."/>
            <person name="Bonometti L."/>
            <person name="Westerberg I."/>
            <person name="Brannstrom I.O."/>
            <person name="Guillou S."/>
            <person name="Cros-Aarteil S."/>
            <person name="Calhoun S."/>
            <person name="Haridas S."/>
            <person name="Kuo A."/>
            <person name="Pangilinan J."/>
            <person name="Riley R."/>
            <person name="Labutti K."/>
            <person name="Andreopoulos B."/>
            <person name="Lipzen A."/>
            <person name="Chen C."/>
            <person name="Yanf M."/>
            <person name="Daum C."/>
            <person name="Ng V."/>
            <person name="Clum A."/>
            <person name="Steindorff A."/>
            <person name="Ohm R."/>
            <person name="Martin F."/>
            <person name="Silar P."/>
            <person name="Natvig D."/>
            <person name="Lalanne C."/>
            <person name="Gautier V."/>
            <person name="Ament-Velasquez S.L."/>
            <person name="Kruys A."/>
            <person name="Hutchinson M.I."/>
            <person name="Powell A.J."/>
            <person name="Barry K."/>
            <person name="Miller A.N."/>
            <person name="Grigoriev I.V."/>
            <person name="Debuchy R."/>
            <person name="Gladieux P."/>
            <person name="Thoren M.H."/>
            <person name="Johannesson H."/>
        </authorList>
    </citation>
    <scope>NUCLEOTIDE SEQUENCE</scope>
    <source>
        <strain evidence="7">PSN324</strain>
    </source>
</reference>
<dbReference type="PANTHER" id="PTHR31465:SF17">
    <property type="entry name" value="DOMAIN PROTEIN, PUTATIVE (AFU_ORTHOLOGUE AFUA_5G09900)-RELATED"/>
    <property type="match status" value="1"/>
</dbReference>
<dbReference type="PANTHER" id="PTHR31465">
    <property type="entry name" value="PROTEIN RTA1-RELATED"/>
    <property type="match status" value="1"/>
</dbReference>
<dbReference type="GO" id="GO:0016020">
    <property type="term" value="C:membrane"/>
    <property type="evidence" value="ECO:0007669"/>
    <property type="project" value="UniProtKB-SubCell"/>
</dbReference>
<evidence type="ECO:0000256" key="2">
    <source>
        <dbReference type="ARBA" id="ARBA00022692"/>
    </source>
</evidence>
<evidence type="ECO:0000313" key="8">
    <source>
        <dbReference type="Proteomes" id="UP001321749"/>
    </source>
</evidence>
<evidence type="ECO:0000256" key="5">
    <source>
        <dbReference type="SAM" id="MobiDB-lite"/>
    </source>
</evidence>